<name>B6JF15_AFIC5</name>
<dbReference type="HOGENOM" id="CLU_1676084_0_0_5"/>
<evidence type="ECO:0000313" key="1">
    <source>
        <dbReference type="EMBL" id="AEI05829.1"/>
    </source>
</evidence>
<organism evidence="1 2">
    <name type="scientific">Afipia carboxidovorans (strain ATCC 49405 / DSM 1227 / KCTC 32145 / OM5)</name>
    <name type="common">Oligotropha carboxidovorans</name>
    <dbReference type="NCBI Taxonomy" id="504832"/>
    <lineage>
        <taxon>Bacteria</taxon>
        <taxon>Pseudomonadati</taxon>
        <taxon>Pseudomonadota</taxon>
        <taxon>Alphaproteobacteria</taxon>
        <taxon>Hyphomicrobiales</taxon>
        <taxon>Nitrobacteraceae</taxon>
        <taxon>Afipia</taxon>
    </lineage>
</organism>
<dbReference type="KEGG" id="ocg:OCA5_c11100"/>
<sequence length="157" mass="16164">MRIIFALGLGLLVAGCNQTTGPAPGPVAAASDTGAAQEALPPIYEPLVDMHRVNPVKYRRDLAECRQQAAPQEAVARQARQQQAAGTAIAVAGAAASFIPVSSFRQAYTLGNATDAAQAAGGAVAASGAMTADQATADYALVVNTCLMHKRYRLLRG</sequence>
<reference evidence="1 2" key="1">
    <citation type="journal article" date="2011" name="J. Bacteriol.">
        <title>Complete genome sequences of the chemolithoautotrophic Oligotropha carboxidovorans strains OM4 and OM5.</title>
        <authorList>
            <person name="Volland S."/>
            <person name="Rachinger M."/>
            <person name="Strittmatter A."/>
            <person name="Daniel R."/>
            <person name="Gottschalk G."/>
            <person name="Meyer O."/>
        </authorList>
    </citation>
    <scope>NUCLEOTIDE SEQUENCE [LARGE SCALE GENOMIC DNA]</scope>
    <source>
        <strain evidence="2">ATCC 49405 / DSM 1227 / KCTC 32145 / OM5</strain>
    </source>
</reference>
<protein>
    <recommendedName>
        <fullName evidence="3">Lipoprotein</fullName>
    </recommendedName>
</protein>
<dbReference type="PROSITE" id="PS51257">
    <property type="entry name" value="PROKAR_LIPOPROTEIN"/>
    <property type="match status" value="1"/>
</dbReference>
<evidence type="ECO:0008006" key="3">
    <source>
        <dbReference type="Google" id="ProtNLM"/>
    </source>
</evidence>
<dbReference type="AlphaFoldDB" id="B6JF15"/>
<evidence type="ECO:0000313" key="2">
    <source>
        <dbReference type="Proteomes" id="UP000007730"/>
    </source>
</evidence>
<proteinExistence type="predicted"/>
<dbReference type="EMBL" id="CP002826">
    <property type="protein sequence ID" value="AEI05829.1"/>
    <property type="molecule type" value="Genomic_DNA"/>
</dbReference>
<dbReference type="eggNOG" id="ENOG502ZYFN">
    <property type="taxonomic scope" value="Bacteria"/>
</dbReference>
<keyword evidence="2" id="KW-1185">Reference proteome</keyword>
<accession>B6JF15</accession>
<dbReference type="OrthoDB" id="8454565at2"/>
<dbReference type="STRING" id="504832.OCA5_c11100"/>
<gene>
    <name evidence="1" type="ordered locus">OCA5_c11100</name>
</gene>
<dbReference type="KEGG" id="oca:OCAR_6980"/>
<dbReference type="RefSeq" id="WP_012564114.1">
    <property type="nucleotide sequence ID" value="NC_011386.1"/>
</dbReference>
<dbReference type="Proteomes" id="UP000007730">
    <property type="component" value="Chromosome"/>
</dbReference>